<sequence>MMSSTGFSPSLVRMDNRPWSKPKITLINPATPVESGEPCTADTLSRLGTVTLGTLGTVTAGWLGTAGTVTPGKA</sequence>
<organism evidence="1 2">
    <name type="scientific">Ditylenchus dipsaci</name>
    <dbReference type="NCBI Taxonomy" id="166011"/>
    <lineage>
        <taxon>Eukaryota</taxon>
        <taxon>Metazoa</taxon>
        <taxon>Ecdysozoa</taxon>
        <taxon>Nematoda</taxon>
        <taxon>Chromadorea</taxon>
        <taxon>Rhabditida</taxon>
        <taxon>Tylenchina</taxon>
        <taxon>Tylenchomorpha</taxon>
        <taxon>Sphaerularioidea</taxon>
        <taxon>Anguinidae</taxon>
        <taxon>Anguininae</taxon>
        <taxon>Ditylenchus</taxon>
    </lineage>
</organism>
<reference evidence="2" key="1">
    <citation type="submission" date="2022-11" db="UniProtKB">
        <authorList>
            <consortium name="WormBaseParasite"/>
        </authorList>
    </citation>
    <scope>IDENTIFICATION</scope>
</reference>
<dbReference type="AlphaFoldDB" id="A0A915E640"/>
<protein>
    <submittedName>
        <fullName evidence="2">Uncharacterized protein</fullName>
    </submittedName>
</protein>
<dbReference type="WBParaSite" id="jg2968">
    <property type="protein sequence ID" value="jg2968"/>
    <property type="gene ID" value="jg2968"/>
</dbReference>
<accession>A0A915E640</accession>
<proteinExistence type="predicted"/>
<keyword evidence="1" id="KW-1185">Reference proteome</keyword>
<name>A0A915E640_9BILA</name>
<evidence type="ECO:0000313" key="2">
    <source>
        <dbReference type="WBParaSite" id="jg2968"/>
    </source>
</evidence>
<dbReference type="Proteomes" id="UP000887574">
    <property type="component" value="Unplaced"/>
</dbReference>
<evidence type="ECO:0000313" key="1">
    <source>
        <dbReference type="Proteomes" id="UP000887574"/>
    </source>
</evidence>